<organism evidence="2 3">
    <name type="scientific">Sporosarcina globispora</name>
    <name type="common">Bacillus globisporus</name>
    <dbReference type="NCBI Taxonomy" id="1459"/>
    <lineage>
        <taxon>Bacteria</taxon>
        <taxon>Bacillati</taxon>
        <taxon>Bacillota</taxon>
        <taxon>Bacilli</taxon>
        <taxon>Bacillales</taxon>
        <taxon>Caryophanaceae</taxon>
        <taxon>Sporosarcina</taxon>
    </lineage>
</organism>
<gene>
    <name evidence="2" type="ORF">AF332_16960</name>
</gene>
<evidence type="ECO:0000313" key="3">
    <source>
        <dbReference type="Proteomes" id="UP000037109"/>
    </source>
</evidence>
<dbReference type="OrthoDB" id="6402609at2"/>
<protein>
    <submittedName>
        <fullName evidence="2">Uncharacterized protein</fullName>
    </submittedName>
</protein>
<dbReference type="PATRIC" id="fig|1459.3.peg.3717"/>
<name>A0A0M0GEN8_SPOGL</name>
<evidence type="ECO:0000313" key="2">
    <source>
        <dbReference type="EMBL" id="KON88324.1"/>
    </source>
</evidence>
<feature type="coiled-coil region" evidence="1">
    <location>
        <begin position="164"/>
        <end position="191"/>
    </location>
</feature>
<dbReference type="Proteomes" id="UP000037109">
    <property type="component" value="Unassembled WGS sequence"/>
</dbReference>
<sequence>MNQNSNIELAKECWNYYNKDLLKDINSLHINALQNLSGENIDKWVTGKVKIFNDIREIKESKEFNEHEKIQIKKLYTATKDENFSNLMLEMAVNKNEILVNSIFGHGLASCKQSIYLPLHGGKNFLRFIDGNESFYIIQRFNITGMYFPTKNIFIDFKSGHSRNSNIQKHIEKLNREIVRLFDKIMDFLKNRNSISLYALLISFFRPYHFFNDFLSSLHSFHYYMNHVLNKPEVFNKIPGIISLEDGMFYSIKSLYSLSCKEQVVDVNDVNEIVIDNHGFIVLPSSNKHYPKQEKSELNNLLVKRSVESVLRDPKQAKKFNKLKECFPILWFGICGERRSWDEKARGVANIVREVQKLYPNVGVVLDGLTSTEVQNEKIFRREYANGDINVAKKIIKRIGPQVPVFNLVGSTSTKKIAYASQVDFFLTSYSTDTMFVAHICGKQGVAHMNTLKGTGQHEHPFIYKIPNKFIKNIIDEGSKRKGTNVSYSMKPKKVCSIFIGKLQEHLSKENIFKE</sequence>
<dbReference type="STRING" id="1459.AF332_16960"/>
<keyword evidence="1" id="KW-0175">Coiled coil</keyword>
<keyword evidence="3" id="KW-1185">Reference proteome</keyword>
<comment type="caution">
    <text evidence="2">The sequence shown here is derived from an EMBL/GenBank/DDBJ whole genome shotgun (WGS) entry which is preliminary data.</text>
</comment>
<proteinExistence type="predicted"/>
<reference evidence="3" key="1">
    <citation type="submission" date="2015-07" db="EMBL/GenBank/DDBJ databases">
        <title>Fjat-10036 dsm4.</title>
        <authorList>
            <person name="Liu B."/>
            <person name="Wang J."/>
            <person name="Zhu Y."/>
            <person name="Liu G."/>
            <person name="Chen Q."/>
            <person name="Chen Z."/>
            <person name="Lan J."/>
            <person name="Che J."/>
            <person name="Ge C."/>
            <person name="Shi H."/>
            <person name="Pan Z."/>
            <person name="Liu X."/>
        </authorList>
    </citation>
    <scope>NUCLEOTIDE SEQUENCE [LARGE SCALE GENOMIC DNA]</scope>
    <source>
        <strain evidence="3">DSM 4</strain>
    </source>
</reference>
<dbReference type="AlphaFoldDB" id="A0A0M0GEN8"/>
<dbReference type="RefSeq" id="WP_053435701.1">
    <property type="nucleotide sequence ID" value="NZ_LGUF01000007.1"/>
</dbReference>
<evidence type="ECO:0000256" key="1">
    <source>
        <dbReference type="SAM" id="Coils"/>
    </source>
</evidence>
<accession>A0A0M0GEN8</accession>
<dbReference type="EMBL" id="LGUF01000007">
    <property type="protein sequence ID" value="KON88324.1"/>
    <property type="molecule type" value="Genomic_DNA"/>
</dbReference>